<keyword evidence="4" id="KW-1185">Reference proteome</keyword>
<dbReference type="InterPro" id="IPR043502">
    <property type="entry name" value="DNA/RNA_pol_sf"/>
</dbReference>
<organism evidence="4">
    <name type="scientific">Harpegnathos saltator</name>
    <name type="common">Jerdon's jumping ant</name>
    <dbReference type="NCBI Taxonomy" id="610380"/>
    <lineage>
        <taxon>Eukaryota</taxon>
        <taxon>Metazoa</taxon>
        <taxon>Ecdysozoa</taxon>
        <taxon>Arthropoda</taxon>
        <taxon>Hexapoda</taxon>
        <taxon>Insecta</taxon>
        <taxon>Pterygota</taxon>
        <taxon>Neoptera</taxon>
        <taxon>Endopterygota</taxon>
        <taxon>Hymenoptera</taxon>
        <taxon>Apocrita</taxon>
        <taxon>Aculeata</taxon>
        <taxon>Formicoidea</taxon>
        <taxon>Formicidae</taxon>
        <taxon>Ponerinae</taxon>
        <taxon>Ponerini</taxon>
        <taxon>Harpegnathos</taxon>
    </lineage>
</organism>
<dbReference type="EMBL" id="GL448476">
    <property type="protein sequence ID" value="EFN84583.1"/>
    <property type="molecule type" value="Genomic_DNA"/>
</dbReference>
<dbReference type="PANTHER" id="PTHR33064">
    <property type="entry name" value="POL PROTEIN"/>
    <property type="match status" value="1"/>
</dbReference>
<reference evidence="3 4" key="1">
    <citation type="journal article" date="2010" name="Science">
        <title>Genomic comparison of the ants Camponotus floridanus and Harpegnathos saltator.</title>
        <authorList>
            <person name="Bonasio R."/>
            <person name="Zhang G."/>
            <person name="Ye C."/>
            <person name="Mutti N.S."/>
            <person name="Fang X."/>
            <person name="Qin N."/>
            <person name="Donahue G."/>
            <person name="Yang P."/>
            <person name="Li Q."/>
            <person name="Li C."/>
            <person name="Zhang P."/>
            <person name="Huang Z."/>
            <person name="Berger S.L."/>
            <person name="Reinberg D."/>
            <person name="Wang J."/>
            <person name="Liebig J."/>
        </authorList>
    </citation>
    <scope>NUCLEOTIDE SEQUENCE [LARGE SCALE GENOMIC DNA]</scope>
    <source>
        <strain evidence="3 4">R22 G/1</strain>
    </source>
</reference>
<dbReference type="FunFam" id="3.30.70.270:FF:000020">
    <property type="entry name" value="Transposon Tf2-6 polyprotein-like Protein"/>
    <property type="match status" value="1"/>
</dbReference>
<sequence>PTPKKVSDIQSFIGLAGCYRRFLEDFSRIAKPLTKLKKKKEPFLWTHEQQNAVDTLKTKLTTASVLTIPDFAKEFVITTDESDYAIGATLSQG</sequence>
<dbReference type="EC" id="2.7.7.49" evidence="1"/>
<proteinExistence type="predicted"/>
<dbReference type="InterPro" id="IPR043128">
    <property type="entry name" value="Rev_trsase/Diguanyl_cyclase"/>
</dbReference>
<dbReference type="InterPro" id="IPR051320">
    <property type="entry name" value="Viral_Replic_Matur_Polypro"/>
</dbReference>
<evidence type="ECO:0000256" key="1">
    <source>
        <dbReference type="ARBA" id="ARBA00012493"/>
    </source>
</evidence>
<feature type="non-terminal residue" evidence="3">
    <location>
        <position position="1"/>
    </location>
</feature>
<dbReference type="STRING" id="610380.E2BI99"/>
<feature type="domain" description="Reverse transcriptase/retrotransposon-derived protein RNase H-like" evidence="2">
    <location>
        <begin position="45"/>
        <end position="92"/>
    </location>
</feature>
<dbReference type="InterPro" id="IPR041577">
    <property type="entry name" value="RT_RNaseH_2"/>
</dbReference>
<evidence type="ECO:0000313" key="4">
    <source>
        <dbReference type="Proteomes" id="UP000008237"/>
    </source>
</evidence>
<feature type="non-terminal residue" evidence="3">
    <location>
        <position position="93"/>
    </location>
</feature>
<name>E2BI99_HARSA</name>
<dbReference type="AlphaFoldDB" id="E2BI99"/>
<dbReference type="OMA" id="VITEWPA"/>
<evidence type="ECO:0000313" key="3">
    <source>
        <dbReference type="EMBL" id="EFN84583.1"/>
    </source>
</evidence>
<evidence type="ECO:0000259" key="2">
    <source>
        <dbReference type="Pfam" id="PF17919"/>
    </source>
</evidence>
<dbReference type="OrthoDB" id="8193822at2759"/>
<dbReference type="GO" id="GO:0003964">
    <property type="term" value="F:RNA-directed DNA polymerase activity"/>
    <property type="evidence" value="ECO:0007669"/>
    <property type="project" value="UniProtKB-EC"/>
</dbReference>
<dbReference type="Pfam" id="PF17919">
    <property type="entry name" value="RT_RNaseH_2"/>
    <property type="match status" value="1"/>
</dbReference>
<protein>
    <recommendedName>
        <fullName evidence="1">RNA-directed DNA polymerase</fullName>
        <ecNumber evidence="1">2.7.7.49</ecNumber>
    </recommendedName>
</protein>
<gene>
    <name evidence="3" type="ORF">EAI_09939</name>
</gene>
<accession>E2BI99</accession>
<dbReference type="SUPFAM" id="SSF56672">
    <property type="entry name" value="DNA/RNA polymerases"/>
    <property type="match status" value="1"/>
</dbReference>
<dbReference type="PANTHER" id="PTHR33064:SF37">
    <property type="entry name" value="RIBONUCLEASE H"/>
    <property type="match status" value="1"/>
</dbReference>
<dbReference type="Gene3D" id="3.30.70.270">
    <property type="match status" value="1"/>
</dbReference>
<dbReference type="Proteomes" id="UP000008237">
    <property type="component" value="Unassembled WGS sequence"/>
</dbReference>
<dbReference type="InParanoid" id="E2BI99"/>